<dbReference type="Gene3D" id="3.40.50.1970">
    <property type="match status" value="1"/>
</dbReference>
<dbReference type="Gene3D" id="1.20.1090.10">
    <property type="entry name" value="Dehydroquinate synthase-like - alpha domain"/>
    <property type="match status" value="1"/>
</dbReference>
<gene>
    <name evidence="7" type="ordered locus">Dole_2290</name>
</gene>
<dbReference type="FunFam" id="1.20.1090.10:FF:000001">
    <property type="entry name" value="Aldehyde-alcohol dehydrogenase"/>
    <property type="match status" value="1"/>
</dbReference>
<dbReference type="Pfam" id="PF25137">
    <property type="entry name" value="ADH_Fe_C"/>
    <property type="match status" value="1"/>
</dbReference>
<keyword evidence="8" id="KW-1185">Reference proteome</keyword>
<keyword evidence="3" id="KW-0560">Oxidoreductase</keyword>
<dbReference type="InterPro" id="IPR039697">
    <property type="entry name" value="Alcohol_dehydrogenase_Fe"/>
</dbReference>
<dbReference type="CDD" id="cd14865">
    <property type="entry name" value="Fe-ADH-like"/>
    <property type="match status" value="1"/>
</dbReference>
<dbReference type="KEGG" id="dol:Dole_2290"/>
<comment type="similarity">
    <text evidence="2">Belongs to the iron-containing alcohol dehydrogenase family.</text>
</comment>
<dbReference type="GO" id="GO:0046872">
    <property type="term" value="F:metal ion binding"/>
    <property type="evidence" value="ECO:0007669"/>
    <property type="project" value="InterPro"/>
</dbReference>
<dbReference type="InterPro" id="IPR001670">
    <property type="entry name" value="ADH_Fe/GldA"/>
</dbReference>
<feature type="domain" description="Alcohol dehydrogenase iron-type/glycerol dehydrogenase GldA" evidence="5">
    <location>
        <begin position="13"/>
        <end position="181"/>
    </location>
</feature>
<proteinExistence type="inferred from homology"/>
<sequence>MIPKYFEYFNSVKVVAGKQALARLPEELLNLGVKKPILVTDKGVVNAGLVKVVEENVAGSGVSIGAVYDETPVDSSIHAVNAIAAIYREKGCDSIIAVGGGSAIDTAKGVNIVLSENTDDLMKFTGNNRVRAVMKPFVVIPTTGGTGSEVTMAAVIANPDLGVKMQFTTPLMLPDFTILDPRMTKTMPPKITAATGMDAMTHAVETFMSIQRNPVSDAFAWSAIELLVANLPKAVTDGDDEDVRLAVATGAMLAGIAFSNSMVGVVHAVAHALGGVCHLPHGIANAIILPFGMEFNLPKARDVLSDMLLVLAGPEVFAATPKKQRAEKSIATVRDLIKTLNRTSGLPVCLEQAGVPRNKLEKVARIAVSDGAANFNPIEIEYQDALNILNRAYA</sequence>
<dbReference type="eggNOG" id="COG1454">
    <property type="taxonomic scope" value="Bacteria"/>
</dbReference>
<evidence type="ECO:0000256" key="1">
    <source>
        <dbReference type="ARBA" id="ARBA00001962"/>
    </source>
</evidence>
<name>A8ZV04_DESOH</name>
<evidence type="ECO:0000256" key="4">
    <source>
        <dbReference type="ARBA" id="ARBA00023027"/>
    </source>
</evidence>
<dbReference type="RefSeq" id="WP_012175706.1">
    <property type="nucleotide sequence ID" value="NC_009943.1"/>
</dbReference>
<organism evidence="7 8">
    <name type="scientific">Desulfosudis oleivorans (strain DSM 6200 / JCM 39069 / Hxd3)</name>
    <name type="common">Desulfococcus oleovorans</name>
    <dbReference type="NCBI Taxonomy" id="96561"/>
    <lineage>
        <taxon>Bacteria</taxon>
        <taxon>Pseudomonadati</taxon>
        <taxon>Thermodesulfobacteriota</taxon>
        <taxon>Desulfobacteria</taxon>
        <taxon>Desulfobacterales</taxon>
        <taxon>Desulfosudaceae</taxon>
        <taxon>Desulfosudis</taxon>
    </lineage>
</organism>
<comment type="cofactor">
    <cofactor evidence="1">
        <name>Fe cation</name>
        <dbReference type="ChEBI" id="CHEBI:24875"/>
    </cofactor>
</comment>
<dbReference type="PANTHER" id="PTHR11496">
    <property type="entry name" value="ALCOHOL DEHYDROGENASE"/>
    <property type="match status" value="1"/>
</dbReference>
<evidence type="ECO:0000256" key="2">
    <source>
        <dbReference type="ARBA" id="ARBA00007358"/>
    </source>
</evidence>
<evidence type="ECO:0000256" key="3">
    <source>
        <dbReference type="ARBA" id="ARBA00023002"/>
    </source>
</evidence>
<dbReference type="PROSITE" id="PS00060">
    <property type="entry name" value="ADH_IRON_2"/>
    <property type="match status" value="1"/>
</dbReference>
<evidence type="ECO:0000259" key="5">
    <source>
        <dbReference type="Pfam" id="PF00465"/>
    </source>
</evidence>
<dbReference type="PROSITE" id="PS00913">
    <property type="entry name" value="ADH_IRON_1"/>
    <property type="match status" value="1"/>
</dbReference>
<dbReference type="HOGENOM" id="CLU_007207_0_0_7"/>
<dbReference type="Pfam" id="PF00465">
    <property type="entry name" value="Fe-ADH"/>
    <property type="match status" value="1"/>
</dbReference>
<dbReference type="InterPro" id="IPR018211">
    <property type="entry name" value="ADH_Fe_CS"/>
</dbReference>
<accession>A8ZV04</accession>
<dbReference type="STRING" id="96561.Dole_2290"/>
<dbReference type="Proteomes" id="UP000008561">
    <property type="component" value="Chromosome"/>
</dbReference>
<keyword evidence="4" id="KW-0520">NAD</keyword>
<dbReference type="EMBL" id="CP000859">
    <property type="protein sequence ID" value="ABW68094.1"/>
    <property type="molecule type" value="Genomic_DNA"/>
</dbReference>
<evidence type="ECO:0000313" key="7">
    <source>
        <dbReference type="EMBL" id="ABW68094.1"/>
    </source>
</evidence>
<dbReference type="GO" id="GO:0004022">
    <property type="term" value="F:alcohol dehydrogenase (NAD+) activity"/>
    <property type="evidence" value="ECO:0007669"/>
    <property type="project" value="TreeGrafter"/>
</dbReference>
<dbReference type="InterPro" id="IPR056798">
    <property type="entry name" value="ADH_Fe_C"/>
</dbReference>
<dbReference type="AlphaFoldDB" id="A8ZV04"/>
<dbReference type="OrthoDB" id="9778433at2"/>
<dbReference type="FunFam" id="3.40.50.1970:FF:000003">
    <property type="entry name" value="Alcohol dehydrogenase, iron-containing"/>
    <property type="match status" value="1"/>
</dbReference>
<dbReference type="PANTHER" id="PTHR11496:SF102">
    <property type="entry name" value="ALCOHOL DEHYDROGENASE 4"/>
    <property type="match status" value="1"/>
</dbReference>
<evidence type="ECO:0000259" key="6">
    <source>
        <dbReference type="Pfam" id="PF25137"/>
    </source>
</evidence>
<dbReference type="SUPFAM" id="SSF56796">
    <property type="entry name" value="Dehydroquinate synthase-like"/>
    <property type="match status" value="1"/>
</dbReference>
<evidence type="ECO:0000313" key="8">
    <source>
        <dbReference type="Proteomes" id="UP000008561"/>
    </source>
</evidence>
<reference evidence="7 8" key="1">
    <citation type="submission" date="2007-10" db="EMBL/GenBank/DDBJ databases">
        <title>Complete sequence of Desulfococcus oleovorans Hxd3.</title>
        <authorList>
            <consortium name="US DOE Joint Genome Institute"/>
            <person name="Copeland A."/>
            <person name="Lucas S."/>
            <person name="Lapidus A."/>
            <person name="Barry K."/>
            <person name="Glavina del Rio T."/>
            <person name="Dalin E."/>
            <person name="Tice H."/>
            <person name="Pitluck S."/>
            <person name="Kiss H."/>
            <person name="Brettin T."/>
            <person name="Bruce D."/>
            <person name="Detter J.C."/>
            <person name="Han C."/>
            <person name="Schmutz J."/>
            <person name="Larimer F."/>
            <person name="Land M."/>
            <person name="Hauser L."/>
            <person name="Kyrpides N."/>
            <person name="Kim E."/>
            <person name="Wawrik B."/>
            <person name="Richardson P."/>
        </authorList>
    </citation>
    <scope>NUCLEOTIDE SEQUENCE [LARGE SCALE GENOMIC DNA]</scope>
    <source>
        <strain evidence="8">DSM 6200 / JCM 39069 / Hxd3</strain>
    </source>
</reference>
<protein>
    <submittedName>
        <fullName evidence="7">Iron-containing alcohol dehydrogenase</fullName>
    </submittedName>
</protein>
<feature type="domain" description="Fe-containing alcohol dehydrogenase-like C-terminal" evidence="6">
    <location>
        <begin position="192"/>
        <end position="393"/>
    </location>
</feature>